<sequence>MSKSLKTIIIVALAVGVVILLVFKGESVGEYIGQIFAVLAGGFAAFKAKLFNSSKINVEEEIEAIETEHATKRQNWELIREEYDSKFRAIKARMDYLDYKSATISKQLGNLDAAEKEALKKNTDLSDDELLDWLRN</sequence>
<keyword evidence="3" id="KW-1185">Reference proteome</keyword>
<name>A0A239LEA5_EKHLU</name>
<evidence type="ECO:0000256" key="1">
    <source>
        <dbReference type="SAM" id="Phobius"/>
    </source>
</evidence>
<keyword evidence="1" id="KW-1133">Transmembrane helix</keyword>
<feature type="transmembrane region" description="Helical" evidence="1">
    <location>
        <begin position="31"/>
        <end position="48"/>
    </location>
</feature>
<feature type="transmembrane region" description="Helical" evidence="1">
    <location>
        <begin position="7"/>
        <end position="25"/>
    </location>
</feature>
<dbReference type="OrthoDB" id="9936128at2"/>
<proteinExistence type="predicted"/>
<reference evidence="2 3" key="1">
    <citation type="submission" date="2017-06" db="EMBL/GenBank/DDBJ databases">
        <authorList>
            <person name="Kim H.J."/>
            <person name="Triplett B.A."/>
        </authorList>
    </citation>
    <scope>NUCLEOTIDE SEQUENCE [LARGE SCALE GENOMIC DNA]</scope>
    <source>
        <strain evidence="2 3">DSM 19307</strain>
    </source>
</reference>
<dbReference type="AlphaFoldDB" id="A0A239LEA5"/>
<keyword evidence="1" id="KW-0472">Membrane</keyword>
<protein>
    <submittedName>
        <fullName evidence="2">Uncharacterized protein</fullName>
    </submittedName>
</protein>
<dbReference type="Proteomes" id="UP000198393">
    <property type="component" value="Unassembled WGS sequence"/>
</dbReference>
<evidence type="ECO:0000313" key="2">
    <source>
        <dbReference type="EMBL" id="SNT28967.1"/>
    </source>
</evidence>
<dbReference type="RefSeq" id="WP_089357884.1">
    <property type="nucleotide sequence ID" value="NZ_FZPD01000005.1"/>
</dbReference>
<keyword evidence="1" id="KW-0812">Transmembrane</keyword>
<accession>A0A239LEA5</accession>
<evidence type="ECO:0000313" key="3">
    <source>
        <dbReference type="Proteomes" id="UP000198393"/>
    </source>
</evidence>
<gene>
    <name evidence="2" type="ORF">SAMN05421640_3214</name>
</gene>
<dbReference type="EMBL" id="FZPD01000005">
    <property type="protein sequence ID" value="SNT28967.1"/>
    <property type="molecule type" value="Genomic_DNA"/>
</dbReference>
<organism evidence="2 3">
    <name type="scientific">Ekhidna lutea</name>
    <dbReference type="NCBI Taxonomy" id="447679"/>
    <lineage>
        <taxon>Bacteria</taxon>
        <taxon>Pseudomonadati</taxon>
        <taxon>Bacteroidota</taxon>
        <taxon>Cytophagia</taxon>
        <taxon>Cytophagales</taxon>
        <taxon>Reichenbachiellaceae</taxon>
        <taxon>Ekhidna</taxon>
    </lineage>
</organism>